<organism evidence="1 2">
    <name type="scientific">Paenibacillus chartarius</name>
    <dbReference type="NCBI Taxonomy" id="747481"/>
    <lineage>
        <taxon>Bacteria</taxon>
        <taxon>Bacillati</taxon>
        <taxon>Bacillota</taxon>
        <taxon>Bacilli</taxon>
        <taxon>Bacillales</taxon>
        <taxon>Paenibacillaceae</taxon>
        <taxon>Paenibacillus</taxon>
    </lineage>
</organism>
<proteinExistence type="predicted"/>
<accession>A0ABV6DMK1</accession>
<evidence type="ECO:0000313" key="2">
    <source>
        <dbReference type="Proteomes" id="UP001589776"/>
    </source>
</evidence>
<dbReference type="RefSeq" id="WP_377471203.1">
    <property type="nucleotide sequence ID" value="NZ_JBHLWN010000065.1"/>
</dbReference>
<sequence length="132" mass="13758">MNHSVRTMIDMSFACLVFVAAATAGLLLFQSGAAHLDTAYIAGKAQDRGINPTLSPVAGDGTVSGAEVLQSVGQIGDIGAEIVVDGVRYSPSMEREDIAASAIRLSSRYVPSYERGPDGRLQRVVFASRGGA</sequence>
<keyword evidence="2" id="KW-1185">Reference proteome</keyword>
<name>A0ABV6DMK1_9BACL</name>
<protein>
    <recommendedName>
        <fullName evidence="3">TonB C-terminal domain-containing protein</fullName>
    </recommendedName>
</protein>
<reference evidence="1 2" key="1">
    <citation type="submission" date="2024-09" db="EMBL/GenBank/DDBJ databases">
        <authorList>
            <person name="Sun Q."/>
            <person name="Mori K."/>
        </authorList>
    </citation>
    <scope>NUCLEOTIDE SEQUENCE [LARGE SCALE GENOMIC DNA]</scope>
    <source>
        <strain evidence="1 2">CCM 7759</strain>
    </source>
</reference>
<dbReference type="Proteomes" id="UP001589776">
    <property type="component" value="Unassembled WGS sequence"/>
</dbReference>
<comment type="caution">
    <text evidence="1">The sequence shown here is derived from an EMBL/GenBank/DDBJ whole genome shotgun (WGS) entry which is preliminary data.</text>
</comment>
<evidence type="ECO:0000313" key="1">
    <source>
        <dbReference type="EMBL" id="MFC0213874.1"/>
    </source>
</evidence>
<dbReference type="EMBL" id="JBHLWN010000065">
    <property type="protein sequence ID" value="MFC0213874.1"/>
    <property type="molecule type" value="Genomic_DNA"/>
</dbReference>
<gene>
    <name evidence="1" type="ORF">ACFFK0_15695</name>
</gene>
<evidence type="ECO:0008006" key="3">
    <source>
        <dbReference type="Google" id="ProtNLM"/>
    </source>
</evidence>